<comment type="caution">
    <text evidence="1">The sequence shown here is derived from an EMBL/GenBank/DDBJ whole genome shotgun (WGS) entry which is preliminary data.</text>
</comment>
<dbReference type="Proteomes" id="UP001472677">
    <property type="component" value="Unassembled WGS sequence"/>
</dbReference>
<proteinExistence type="predicted"/>
<organism evidence="1 2">
    <name type="scientific">Hibiscus sabdariffa</name>
    <name type="common">roselle</name>
    <dbReference type="NCBI Taxonomy" id="183260"/>
    <lineage>
        <taxon>Eukaryota</taxon>
        <taxon>Viridiplantae</taxon>
        <taxon>Streptophyta</taxon>
        <taxon>Embryophyta</taxon>
        <taxon>Tracheophyta</taxon>
        <taxon>Spermatophyta</taxon>
        <taxon>Magnoliopsida</taxon>
        <taxon>eudicotyledons</taxon>
        <taxon>Gunneridae</taxon>
        <taxon>Pentapetalae</taxon>
        <taxon>rosids</taxon>
        <taxon>malvids</taxon>
        <taxon>Malvales</taxon>
        <taxon>Malvaceae</taxon>
        <taxon>Malvoideae</taxon>
        <taxon>Hibiscus</taxon>
    </lineage>
</organism>
<evidence type="ECO:0000313" key="2">
    <source>
        <dbReference type="Proteomes" id="UP001472677"/>
    </source>
</evidence>
<evidence type="ECO:0000313" key="1">
    <source>
        <dbReference type="EMBL" id="KAK8556263.1"/>
    </source>
</evidence>
<accession>A0ABR2E9N3</accession>
<sequence length="148" mass="16485">MLLHGPMRAAEFPRLYRLALKKKISVANLSKNGDWNSINWDCLFVRPLLDRELLSLESVKSIISASFVKSDLADGLFSSLGSKSSPQTVSEPLMSGLSNHPYITSHLIWHKTPDMIDAASFPYTPPYMILSFLLAMEKTPCYSGPPAR</sequence>
<reference evidence="1 2" key="1">
    <citation type="journal article" date="2024" name="G3 (Bethesda)">
        <title>Genome assembly of Hibiscus sabdariffa L. provides insights into metabolisms of medicinal natural products.</title>
        <authorList>
            <person name="Kim T."/>
        </authorList>
    </citation>
    <scope>NUCLEOTIDE SEQUENCE [LARGE SCALE GENOMIC DNA]</scope>
    <source>
        <strain evidence="1">TK-2024</strain>
        <tissue evidence="1">Old leaves</tissue>
    </source>
</reference>
<dbReference type="EMBL" id="JBBPBM010000017">
    <property type="protein sequence ID" value="KAK8556263.1"/>
    <property type="molecule type" value="Genomic_DNA"/>
</dbReference>
<name>A0ABR2E9N3_9ROSI</name>
<gene>
    <name evidence="1" type="ORF">V6N12_002673</name>
</gene>
<protein>
    <submittedName>
        <fullName evidence="1">Uncharacterized protein</fullName>
    </submittedName>
</protein>
<keyword evidence="2" id="KW-1185">Reference proteome</keyword>